<dbReference type="Proteomes" id="UP000036097">
    <property type="component" value="Unassembled WGS sequence"/>
</dbReference>
<keyword evidence="3 6" id="KW-0812">Transmembrane</keyword>
<dbReference type="Pfam" id="PF00753">
    <property type="entry name" value="Lactamase_B"/>
    <property type="match status" value="1"/>
</dbReference>
<evidence type="ECO:0000313" key="8">
    <source>
        <dbReference type="EMBL" id="KLV04780.1"/>
    </source>
</evidence>
<dbReference type="NCBIfam" id="TIGR00360">
    <property type="entry name" value="ComEC_N-term"/>
    <property type="match status" value="1"/>
</dbReference>
<proteinExistence type="predicted"/>
<evidence type="ECO:0000256" key="4">
    <source>
        <dbReference type="ARBA" id="ARBA00022989"/>
    </source>
</evidence>
<dbReference type="InterPro" id="IPR025405">
    <property type="entry name" value="DUF4131"/>
</dbReference>
<feature type="transmembrane region" description="Helical" evidence="6">
    <location>
        <begin position="472"/>
        <end position="496"/>
    </location>
</feature>
<dbReference type="InterPro" id="IPR001279">
    <property type="entry name" value="Metallo-B-lactamas"/>
</dbReference>
<dbReference type="InterPro" id="IPR004477">
    <property type="entry name" value="ComEC_N"/>
</dbReference>
<dbReference type="AlphaFoldDB" id="A0A0J1GYT7"/>
<dbReference type="Gene3D" id="3.60.15.10">
    <property type="entry name" value="Ribonuclease Z/Hydroxyacylglutathione hydrolase-like"/>
    <property type="match status" value="1"/>
</dbReference>
<feature type="transmembrane region" description="Helical" evidence="6">
    <location>
        <begin position="344"/>
        <end position="363"/>
    </location>
</feature>
<feature type="transmembrane region" description="Helical" evidence="6">
    <location>
        <begin position="433"/>
        <end position="452"/>
    </location>
</feature>
<dbReference type="GO" id="GO:0005886">
    <property type="term" value="C:plasma membrane"/>
    <property type="evidence" value="ECO:0007669"/>
    <property type="project" value="UniProtKB-SubCell"/>
</dbReference>
<reference evidence="8 9" key="1">
    <citation type="submission" date="2015-05" db="EMBL/GenBank/DDBJ databases">
        <title>Photobacterium galathea sp. nov.</title>
        <authorList>
            <person name="Machado H."/>
            <person name="Gram L."/>
        </authorList>
    </citation>
    <scope>NUCLEOTIDE SEQUENCE [LARGE SCALE GENOMIC DNA]</scope>
    <source>
        <strain evidence="8 9">CGMCC 1.12159</strain>
    </source>
</reference>
<dbReference type="EMBL" id="LDOT01000020">
    <property type="protein sequence ID" value="KLV04780.1"/>
    <property type="molecule type" value="Genomic_DNA"/>
</dbReference>
<dbReference type="InterPro" id="IPR036866">
    <property type="entry name" value="RibonucZ/Hydroxyglut_hydro"/>
</dbReference>
<dbReference type="Pfam" id="PF03772">
    <property type="entry name" value="Competence"/>
    <property type="match status" value="1"/>
</dbReference>
<evidence type="ECO:0000256" key="6">
    <source>
        <dbReference type="SAM" id="Phobius"/>
    </source>
</evidence>
<keyword evidence="5 6" id="KW-0472">Membrane</keyword>
<feature type="transmembrane region" description="Helical" evidence="6">
    <location>
        <begin position="269"/>
        <end position="291"/>
    </location>
</feature>
<dbReference type="OrthoDB" id="9761531at2"/>
<organism evidence="8 9">
    <name type="scientific">Photobacterium aquae</name>
    <dbReference type="NCBI Taxonomy" id="1195763"/>
    <lineage>
        <taxon>Bacteria</taxon>
        <taxon>Pseudomonadati</taxon>
        <taxon>Pseudomonadota</taxon>
        <taxon>Gammaproteobacteria</taxon>
        <taxon>Vibrionales</taxon>
        <taxon>Vibrionaceae</taxon>
        <taxon>Photobacterium</taxon>
    </lineage>
</organism>
<feature type="transmembrane region" description="Helical" evidence="6">
    <location>
        <begin position="501"/>
        <end position="518"/>
    </location>
</feature>
<accession>A0A0J1GYT7</accession>
<keyword evidence="2" id="KW-1003">Cell membrane</keyword>
<evidence type="ECO:0000256" key="2">
    <source>
        <dbReference type="ARBA" id="ARBA00022475"/>
    </source>
</evidence>
<evidence type="ECO:0000259" key="7">
    <source>
        <dbReference type="SMART" id="SM00849"/>
    </source>
</evidence>
<evidence type="ECO:0000256" key="5">
    <source>
        <dbReference type="ARBA" id="ARBA00023136"/>
    </source>
</evidence>
<dbReference type="Pfam" id="PF13567">
    <property type="entry name" value="DUF4131"/>
    <property type="match status" value="1"/>
</dbReference>
<gene>
    <name evidence="8" type="ORF">ABT56_13750</name>
</gene>
<dbReference type="CDD" id="cd07731">
    <property type="entry name" value="ComA-like_MBL-fold"/>
    <property type="match status" value="1"/>
</dbReference>
<feature type="transmembrane region" description="Helical" evidence="6">
    <location>
        <begin position="297"/>
        <end position="314"/>
    </location>
</feature>
<keyword evidence="4 6" id="KW-1133">Transmembrane helix</keyword>
<name>A0A0J1GYT7_9GAMM</name>
<feature type="transmembrane region" description="Helical" evidence="6">
    <location>
        <begin position="238"/>
        <end position="257"/>
    </location>
</feature>
<dbReference type="SMART" id="SM00849">
    <property type="entry name" value="Lactamase_B"/>
    <property type="match status" value="1"/>
</dbReference>
<dbReference type="InterPro" id="IPR035681">
    <property type="entry name" value="ComA-like_MBL"/>
</dbReference>
<keyword evidence="9" id="KW-1185">Reference proteome</keyword>
<dbReference type="NCBIfam" id="TIGR00361">
    <property type="entry name" value="ComEC_Rec2"/>
    <property type="match status" value="1"/>
</dbReference>
<dbReference type="InterPro" id="IPR052159">
    <property type="entry name" value="Competence_DNA_uptake"/>
</dbReference>
<feature type="transmembrane region" description="Helical" evidence="6">
    <location>
        <begin position="21"/>
        <end position="40"/>
    </location>
</feature>
<dbReference type="STRING" id="1195763.ABT56_13750"/>
<comment type="caution">
    <text evidence="8">The sequence shown here is derived from an EMBL/GenBank/DDBJ whole genome shotgun (WGS) entry which is preliminary data.</text>
</comment>
<feature type="transmembrane region" description="Helical" evidence="6">
    <location>
        <begin position="45"/>
        <end position="64"/>
    </location>
</feature>
<feature type="transmembrane region" description="Helical" evidence="6">
    <location>
        <begin position="375"/>
        <end position="399"/>
    </location>
</feature>
<comment type="subcellular location">
    <subcellularLocation>
        <location evidence="1">Cell membrane</location>
        <topology evidence="1">Multi-pass membrane protein</topology>
    </subcellularLocation>
</comment>
<feature type="transmembrane region" description="Helical" evidence="6">
    <location>
        <begin position="405"/>
        <end position="426"/>
    </location>
</feature>
<dbReference type="RefSeq" id="WP_047879455.1">
    <property type="nucleotide sequence ID" value="NZ_LDOT01000020.1"/>
</dbReference>
<dbReference type="SUPFAM" id="SSF56281">
    <property type="entry name" value="Metallo-hydrolase/oxidoreductase"/>
    <property type="match status" value="1"/>
</dbReference>
<sequence>MVREAAGIALGLLSLHYWPTLPPYSVVMIAVVTGSLVSAYLRERLLICIVFGVVLANYSAVAYLDDVETVAAERGDITIIGEVRSLINHNIPNTLFEIVTIDDSSAGGSLPAGLRLHLRWGAGTFAGDTQQPMPDIKLGEHWQFTLRLKPPYGRVNSAGYDRERDAVGKGIHGVGVILDAVQLDTPVGWHDHLRQTMYQQAIAMTRDLPFGAYLLALGFGERTALTDQDWQLLRDSGLAHLMAISGLHIGLAVVIGWRLGGMLRGVAINLYYLTWLPLWCGLLLGGGYAWLAGFTVPTIRALLMSVVILLLMRLRIGWPRWQVLLVAFAACLMINPLASYTAGFWLSFTAVAIIMFAGVGGVGRQEQPSAVNHGWQSLLFSIWGAVRQLFVMQLALLLLMLPVQWLWFGGFAWLAPLVNLLAVPWVSLLTVPMVLLAVGLSWWPALSGLGWWAADLSLKPVMWLAGLAQGAWLPLTGDMAGGLLGLAVLACLIWLLPVRRYAALLVSGALIVLALMPFDGPTSGSGEREVEEGPAPVFIDMLDVGHGLAVLISTGQGAVLYDTGNAWPGGSIASAVIEPVLRQRGYERLDGLILSHGDSDHAGGAEYLIRHFSPSWMRSSDHRDGFSSCVRGETWLWQGLEFRALWPPKRVRRAANPHSCVIALGYANAPPFMLLTGDIDAISELLLARLEPDLTPEILTVPHHGSLTSSSRTWLTAMRPEVALVSAARFNPWRLPNPEIRRRYVAMGSQWLSTADHGQISITRVGNEMEIVRYRQDIRPGWFRPRPSRVGENPKTD</sequence>
<evidence type="ECO:0000256" key="3">
    <source>
        <dbReference type="ARBA" id="ARBA00022692"/>
    </source>
</evidence>
<dbReference type="InterPro" id="IPR004797">
    <property type="entry name" value="Competence_ComEC/Rec2"/>
</dbReference>
<feature type="domain" description="Metallo-beta-lactamase" evidence="7">
    <location>
        <begin position="546"/>
        <end position="729"/>
    </location>
</feature>
<protein>
    <recommendedName>
        <fullName evidence="7">Metallo-beta-lactamase domain-containing protein</fullName>
    </recommendedName>
</protein>
<evidence type="ECO:0000256" key="1">
    <source>
        <dbReference type="ARBA" id="ARBA00004651"/>
    </source>
</evidence>
<dbReference type="PANTHER" id="PTHR30619:SF1">
    <property type="entry name" value="RECOMBINATION PROTEIN 2"/>
    <property type="match status" value="1"/>
</dbReference>
<feature type="transmembrane region" description="Helical" evidence="6">
    <location>
        <begin position="321"/>
        <end position="338"/>
    </location>
</feature>
<dbReference type="PANTHER" id="PTHR30619">
    <property type="entry name" value="DNA INTERNALIZATION/COMPETENCE PROTEIN COMEC/REC2"/>
    <property type="match status" value="1"/>
</dbReference>
<dbReference type="GO" id="GO:0030420">
    <property type="term" value="P:establishment of competence for transformation"/>
    <property type="evidence" value="ECO:0007669"/>
    <property type="project" value="InterPro"/>
</dbReference>
<evidence type="ECO:0000313" key="9">
    <source>
        <dbReference type="Proteomes" id="UP000036097"/>
    </source>
</evidence>
<dbReference type="PATRIC" id="fig|1195763.3.peg.2914"/>